<feature type="domain" description="PE" evidence="1">
    <location>
        <begin position="4"/>
        <end position="92"/>
    </location>
</feature>
<dbReference type="RefSeq" id="WP_064628801.1">
    <property type="nucleotide sequence ID" value="NZ_LQYE01000007.1"/>
</dbReference>
<comment type="caution">
    <text evidence="2">The sequence shown here is derived from an EMBL/GenBank/DDBJ whole genome shotgun (WGS) entry which is preliminary data.</text>
</comment>
<dbReference type="SUPFAM" id="SSF140459">
    <property type="entry name" value="PE/PPE dimer-like"/>
    <property type="match status" value="1"/>
</dbReference>
<gene>
    <name evidence="2" type="ORF">AWB85_21360</name>
</gene>
<proteinExistence type="predicted"/>
<dbReference type="Proteomes" id="UP000186919">
    <property type="component" value="Unassembled WGS sequence"/>
</dbReference>
<evidence type="ECO:0000313" key="3">
    <source>
        <dbReference type="Proteomes" id="UP000186919"/>
    </source>
</evidence>
<dbReference type="InterPro" id="IPR038332">
    <property type="entry name" value="PPE_sf"/>
</dbReference>
<name>A0A179VGC3_9MYCO</name>
<accession>A0A179VGC3</accession>
<organism evidence="2 3">
    <name type="scientific">Mycobacteroides immunogenum</name>
    <dbReference type="NCBI Taxonomy" id="83262"/>
    <lineage>
        <taxon>Bacteria</taxon>
        <taxon>Bacillati</taxon>
        <taxon>Actinomycetota</taxon>
        <taxon>Actinomycetes</taxon>
        <taxon>Mycobacteriales</taxon>
        <taxon>Mycobacteriaceae</taxon>
        <taxon>Mycobacteroides</taxon>
    </lineage>
</organism>
<protein>
    <submittedName>
        <fullName evidence="2">Cell motility protein</fullName>
    </submittedName>
</protein>
<dbReference type="Pfam" id="PF00934">
    <property type="entry name" value="PE"/>
    <property type="match status" value="1"/>
</dbReference>
<dbReference type="Gene3D" id="1.10.287.850">
    <property type="entry name" value="HP0062-like domain"/>
    <property type="match status" value="1"/>
</dbReference>
<reference evidence="2 3" key="1">
    <citation type="submission" date="2016-01" db="EMBL/GenBank/DDBJ databases">
        <title>Mycobacterium immunogenum strain CD11_6 genome sequencing and assembly.</title>
        <authorList>
            <person name="Kaur G."/>
            <person name="Nair G.R."/>
            <person name="Mayilraj S."/>
        </authorList>
    </citation>
    <scope>NUCLEOTIDE SEQUENCE [LARGE SCALE GENOMIC DNA]</scope>
    <source>
        <strain evidence="2 3">CD11-6</strain>
    </source>
</reference>
<sequence>MTTLEVVPEGLLALSARVEALTARLIAENVRHAAQIAATAPPAADPVSIKTALGLQLQGAEHNTAAAMGNEELARSGLGIAEAAGSYLRGDAFGAAATGAVAL</sequence>
<dbReference type="AlphaFoldDB" id="A0A179VGC3"/>
<dbReference type="InterPro" id="IPR000084">
    <property type="entry name" value="PE-PGRS_N"/>
</dbReference>
<evidence type="ECO:0000259" key="1">
    <source>
        <dbReference type="Pfam" id="PF00934"/>
    </source>
</evidence>
<dbReference type="EMBL" id="LQYE01000007">
    <property type="protein sequence ID" value="OAT69316.1"/>
    <property type="molecule type" value="Genomic_DNA"/>
</dbReference>
<evidence type="ECO:0000313" key="2">
    <source>
        <dbReference type="EMBL" id="OAT69316.1"/>
    </source>
</evidence>